<comment type="caution">
    <text evidence="1">The sequence shown here is derived from an EMBL/GenBank/DDBJ whole genome shotgun (WGS) entry which is preliminary data.</text>
</comment>
<dbReference type="EMBL" id="VXPY01000012">
    <property type="protein sequence ID" value="MYD88974.1"/>
    <property type="molecule type" value="Genomic_DNA"/>
</dbReference>
<gene>
    <name evidence="1" type="ORF">F4Y08_01350</name>
</gene>
<protein>
    <submittedName>
        <fullName evidence="1">Uncharacterized protein</fullName>
    </submittedName>
</protein>
<organism evidence="1">
    <name type="scientific">Caldilineaceae bacterium SB0662_bin_9</name>
    <dbReference type="NCBI Taxonomy" id="2605258"/>
    <lineage>
        <taxon>Bacteria</taxon>
        <taxon>Bacillati</taxon>
        <taxon>Chloroflexota</taxon>
        <taxon>Caldilineae</taxon>
        <taxon>Caldilineales</taxon>
        <taxon>Caldilineaceae</taxon>
    </lineage>
</organism>
<dbReference type="AlphaFoldDB" id="A0A6B1DRA4"/>
<evidence type="ECO:0000313" key="1">
    <source>
        <dbReference type="EMBL" id="MYD88974.1"/>
    </source>
</evidence>
<sequence length="95" mass="10900">MIAAFADTGRGTFAPEAEDRYRTFEHNRGRTEQRAYIMLGGPGLGEWVAGPDRWPGLRSLIRVWTIQQNFRPDVPVGLLRDWIRRQPRPLASARP</sequence>
<reference evidence="1" key="1">
    <citation type="submission" date="2019-09" db="EMBL/GenBank/DDBJ databases">
        <title>Characterisation of the sponge microbiome using genome-centric metagenomics.</title>
        <authorList>
            <person name="Engelberts J.P."/>
            <person name="Robbins S.J."/>
            <person name="De Goeij J.M."/>
            <person name="Aranda M."/>
            <person name="Bell S.C."/>
            <person name="Webster N.S."/>
        </authorList>
    </citation>
    <scope>NUCLEOTIDE SEQUENCE</scope>
    <source>
        <strain evidence="1">SB0662_bin_9</strain>
    </source>
</reference>
<name>A0A6B1DRA4_9CHLR</name>
<accession>A0A6B1DRA4</accession>
<proteinExistence type="predicted"/>